<dbReference type="RefSeq" id="XP_013247839.1">
    <property type="nucleotide sequence ID" value="XM_013392385.1"/>
</dbReference>
<gene>
    <name evidence="4" type="ORF">EAH_00067980</name>
</gene>
<dbReference type="AlphaFoldDB" id="U6GTN3"/>
<dbReference type="InterPro" id="IPR002073">
    <property type="entry name" value="PDEase_catalytic_dom"/>
</dbReference>
<evidence type="ECO:0000313" key="5">
    <source>
        <dbReference type="Proteomes" id="UP000018050"/>
    </source>
</evidence>
<dbReference type="Proteomes" id="UP000018050">
    <property type="component" value="Unassembled WGS sequence"/>
</dbReference>
<keyword evidence="2" id="KW-0378">Hydrolase</keyword>
<feature type="non-terminal residue" evidence="4">
    <location>
        <position position="1"/>
    </location>
</feature>
<dbReference type="OrthoDB" id="330125at2759"/>
<protein>
    <submittedName>
        <fullName evidence="4">3',5'-cyclic phosphodiesterase, putative</fullName>
    </submittedName>
</protein>
<dbReference type="EMBL" id="HG672949">
    <property type="protein sequence ID" value="CDI82937.1"/>
    <property type="molecule type" value="Genomic_DNA"/>
</dbReference>
<dbReference type="Gene3D" id="1.10.1300.10">
    <property type="entry name" value="3'5'-cyclic nucleotide phosphodiesterase, catalytic domain"/>
    <property type="match status" value="1"/>
</dbReference>
<dbReference type="Pfam" id="PF00233">
    <property type="entry name" value="PDEase_I"/>
    <property type="match status" value="1"/>
</dbReference>
<evidence type="ECO:0000256" key="1">
    <source>
        <dbReference type="ARBA" id="ARBA00022723"/>
    </source>
</evidence>
<reference evidence="4" key="2">
    <citation type="submission" date="2013-10" db="EMBL/GenBank/DDBJ databases">
        <authorList>
            <person name="Aslett M."/>
        </authorList>
    </citation>
    <scope>NUCLEOTIDE SEQUENCE</scope>
    <source>
        <strain evidence="4">Houghton</strain>
    </source>
</reference>
<dbReference type="GeneID" id="25274868"/>
<proteinExistence type="predicted"/>
<reference evidence="4" key="1">
    <citation type="submission" date="2013-10" db="EMBL/GenBank/DDBJ databases">
        <title>Genomic analysis of the causative agents of coccidiosis in chickens.</title>
        <authorList>
            <person name="Reid A.J."/>
            <person name="Blake D."/>
            <person name="Billington K."/>
            <person name="Browne H."/>
            <person name="Dunn M."/>
            <person name="Hung S."/>
            <person name="Kawahara F."/>
            <person name="Miranda-Saavedra D."/>
            <person name="Mourier T."/>
            <person name="Nagra H."/>
            <person name="Otto T.D."/>
            <person name="Rawlings N."/>
            <person name="Sanchez A."/>
            <person name="Sanders M."/>
            <person name="Subramaniam C."/>
            <person name="Tay Y."/>
            <person name="Dear P."/>
            <person name="Doerig C."/>
            <person name="Gruber A."/>
            <person name="Parkinson J."/>
            <person name="Shirley M."/>
            <person name="Wan K.L."/>
            <person name="Berriman M."/>
            <person name="Tomley F."/>
            <person name="Pain A."/>
        </authorList>
    </citation>
    <scope>NUCLEOTIDE SEQUENCE</scope>
    <source>
        <strain evidence="4">Houghton</strain>
    </source>
</reference>
<dbReference type="GO" id="GO:0046872">
    <property type="term" value="F:metal ion binding"/>
    <property type="evidence" value="ECO:0007669"/>
    <property type="project" value="UniProtKB-KW"/>
</dbReference>
<evidence type="ECO:0000259" key="3">
    <source>
        <dbReference type="PROSITE" id="PS51845"/>
    </source>
</evidence>
<evidence type="ECO:0000256" key="2">
    <source>
        <dbReference type="ARBA" id="ARBA00022801"/>
    </source>
</evidence>
<accession>U6GTN3</accession>
<dbReference type="PANTHER" id="PTHR11347">
    <property type="entry name" value="CYCLIC NUCLEOTIDE PHOSPHODIESTERASE"/>
    <property type="match status" value="1"/>
</dbReference>
<dbReference type="OMA" id="HQVICKN"/>
<keyword evidence="5" id="KW-1185">Reference proteome</keyword>
<dbReference type="InterPro" id="IPR036971">
    <property type="entry name" value="PDEase_catalytic_dom_sf"/>
</dbReference>
<dbReference type="VEuPathDB" id="ToxoDB:EAH_00067980"/>
<organism evidence="4 5">
    <name type="scientific">Eimeria acervulina</name>
    <name type="common">Coccidian parasite</name>
    <dbReference type="NCBI Taxonomy" id="5801"/>
    <lineage>
        <taxon>Eukaryota</taxon>
        <taxon>Sar</taxon>
        <taxon>Alveolata</taxon>
        <taxon>Apicomplexa</taxon>
        <taxon>Conoidasida</taxon>
        <taxon>Coccidia</taxon>
        <taxon>Eucoccidiorida</taxon>
        <taxon>Eimeriorina</taxon>
        <taxon>Eimeriidae</taxon>
        <taxon>Eimeria</taxon>
    </lineage>
</organism>
<dbReference type="PROSITE" id="PS51845">
    <property type="entry name" value="PDEASE_I_2"/>
    <property type="match status" value="1"/>
</dbReference>
<dbReference type="GO" id="GO:0004114">
    <property type="term" value="F:3',5'-cyclic-nucleotide phosphodiesterase activity"/>
    <property type="evidence" value="ECO:0007669"/>
    <property type="project" value="InterPro"/>
</dbReference>
<dbReference type="SUPFAM" id="SSF109604">
    <property type="entry name" value="HD-domain/PDEase-like"/>
    <property type="match status" value="1"/>
</dbReference>
<feature type="domain" description="PDEase" evidence="3">
    <location>
        <begin position="1"/>
        <end position="116"/>
    </location>
</feature>
<evidence type="ECO:0000313" key="4">
    <source>
        <dbReference type="EMBL" id="CDI82937.1"/>
    </source>
</evidence>
<sequence>LMISMCLKAADLGHAATKWVQHEEWCRLVMTEFYEQGDEEESLGLPKSFLCDRSLHDKEFVPSQIGFINFVVKPLYEELRAADELLQLSKGQEISRICIANLEANALEWEKKQKENKREE</sequence>
<dbReference type="GO" id="GO:0007165">
    <property type="term" value="P:signal transduction"/>
    <property type="evidence" value="ECO:0007669"/>
    <property type="project" value="InterPro"/>
</dbReference>
<keyword evidence="1" id="KW-0479">Metal-binding</keyword>
<name>U6GTN3_EIMAC</name>